<comment type="caution">
    <text evidence="1">The sequence shown here is derived from an EMBL/GenBank/DDBJ whole genome shotgun (WGS) entry which is preliminary data.</text>
</comment>
<evidence type="ECO:0000313" key="2">
    <source>
        <dbReference type="Proteomes" id="UP001152519"/>
    </source>
</evidence>
<accession>A0A9W4GRY6</accession>
<dbReference type="RefSeq" id="WP_251492266.1">
    <property type="nucleotide sequence ID" value="NZ_CAJSLV010000060.1"/>
</dbReference>
<dbReference type="EMBL" id="CAJSLV010000060">
    <property type="protein sequence ID" value="CAG6395259.1"/>
    <property type="molecule type" value="Genomic_DNA"/>
</dbReference>
<dbReference type="AlphaFoldDB" id="A0A9W4GRY6"/>
<name>A0A9W4GRY6_9ACTN</name>
<proteinExistence type="predicted"/>
<sequence length="56" mass="6307">MSDSKHDSPIYDELVEERGDAVADSRTAEHEARFQVEEALRDLRTVGKPGNSGWFT</sequence>
<keyword evidence="2" id="KW-1185">Reference proteome</keyword>
<evidence type="ECO:0000313" key="1">
    <source>
        <dbReference type="EMBL" id="CAG6395259.1"/>
    </source>
</evidence>
<gene>
    <name evidence="1" type="ORF">SCOCK_300068</name>
</gene>
<reference evidence="1" key="1">
    <citation type="submission" date="2021-05" db="EMBL/GenBank/DDBJ databases">
        <authorList>
            <person name="Arsene-Ploetze F."/>
        </authorList>
    </citation>
    <scope>NUCLEOTIDE SEQUENCE</scope>
    <source>
        <strain evidence="1">DSM 42138</strain>
    </source>
</reference>
<dbReference type="Proteomes" id="UP001152519">
    <property type="component" value="Unassembled WGS sequence"/>
</dbReference>
<protein>
    <submittedName>
        <fullName evidence="1">Uncharacterized protein</fullName>
    </submittedName>
</protein>
<organism evidence="1 2">
    <name type="scientific">Actinacidiphila cocklensis</name>
    <dbReference type="NCBI Taxonomy" id="887465"/>
    <lineage>
        <taxon>Bacteria</taxon>
        <taxon>Bacillati</taxon>
        <taxon>Actinomycetota</taxon>
        <taxon>Actinomycetes</taxon>
        <taxon>Kitasatosporales</taxon>
        <taxon>Streptomycetaceae</taxon>
        <taxon>Actinacidiphila</taxon>
    </lineage>
</organism>